<organism evidence="1">
    <name type="scientific">Ammopiptanthus mongolicus</name>
    <name type="common">Piptanthus mongolicus</name>
    <dbReference type="NCBI Taxonomy" id="126911"/>
    <lineage>
        <taxon>Eukaryota</taxon>
        <taxon>Viridiplantae</taxon>
        <taxon>Streptophyta</taxon>
        <taxon>Embryophyta</taxon>
        <taxon>Tracheophyta</taxon>
        <taxon>Spermatophyta</taxon>
        <taxon>Magnoliopsida</taxon>
        <taxon>eudicotyledons</taxon>
        <taxon>Gunneridae</taxon>
        <taxon>Pentapetalae</taxon>
        <taxon>rosids</taxon>
        <taxon>fabids</taxon>
        <taxon>Fabales</taxon>
        <taxon>Fabaceae</taxon>
        <taxon>Papilionoideae</taxon>
        <taxon>50 kb inversion clade</taxon>
        <taxon>genistoids sensu lato</taxon>
        <taxon>core genistoids</taxon>
        <taxon>Sophoreae</taxon>
        <taxon>Ammopiptanthus</taxon>
    </lineage>
</organism>
<sequence length="32" mass="3698">MRVQPHCIARTHVVYLKEVDLLASLMLQSSCR</sequence>
<name>A0A1W6F7Y1_AMMMO</name>
<dbReference type="EMBL" id="KY034453">
    <property type="protein sequence ID" value="ARK36919.1"/>
    <property type="molecule type" value="Genomic_DNA"/>
</dbReference>
<accession>A0A1W6F7Y1</accession>
<keyword evidence="1" id="KW-0150">Chloroplast</keyword>
<reference evidence="1" key="1">
    <citation type="journal article" date="2017" name="Conserv Genet Resour">
        <title>Complete plastid genomes of the genus Ammopiptanthus and identification of a novel 23-kb rearrangement.</title>
        <authorList>
            <person name="Feng L."/>
            <person name="Gu L.-F."/>
            <person name="Luo J."/>
            <person name="Fu A.-S."/>
            <person name="Ding Q."/>
            <person name="Yiu S.-M."/>
            <person name="He J.-X."/>
        </authorList>
    </citation>
    <scope>NUCLEOTIDE SEQUENCE</scope>
</reference>
<evidence type="ECO:0000313" key="1">
    <source>
        <dbReference type="EMBL" id="ARK36933.1"/>
    </source>
</evidence>
<evidence type="ECO:0000313" key="2">
    <source>
        <dbReference type="EMBL" id="QNH92033.1"/>
    </source>
</evidence>
<keyword evidence="1" id="KW-0934">Plastid</keyword>
<protein>
    <submittedName>
        <fullName evidence="1">Hypothetical chloroplast RF15</fullName>
    </submittedName>
</protein>
<dbReference type="EMBL" id="MK704436">
    <property type="protein sequence ID" value="QNH92046.1"/>
    <property type="molecule type" value="Genomic_DNA"/>
</dbReference>
<dbReference type="EMBL" id="KY034453">
    <property type="protein sequence ID" value="ARK36933.1"/>
    <property type="molecule type" value="Genomic_DNA"/>
</dbReference>
<dbReference type="GeneID" id="32885634"/>
<gene>
    <name evidence="1" type="primary">ycf15</name>
</gene>
<dbReference type="EMBL" id="MK704436">
    <property type="protein sequence ID" value="QNH92033.1"/>
    <property type="molecule type" value="Genomic_DNA"/>
</dbReference>
<dbReference type="RefSeq" id="YP_009368413.1">
    <property type="nucleotide sequence ID" value="NC_034742.1"/>
</dbReference>
<dbReference type="RefSeq" id="YP_009368427.1">
    <property type="nucleotide sequence ID" value="NC_034742.1"/>
</dbReference>
<proteinExistence type="predicted"/>
<dbReference type="GeneID" id="32885668"/>
<dbReference type="AlphaFoldDB" id="A0A1W6F7Y1"/>
<reference evidence="2" key="2">
    <citation type="journal article" date="2019" name="Mitochondrial DNA Part B Resour">
        <title>Characterization of the complete chloroplast genome of Ammopiptanthus mongolicus (Papilionoideae), a rare and Endangered plant to China.</title>
        <authorList>
            <person name="Ni X."/>
            <person name="Li B."/>
            <person name="Jia G."/>
            <person name="Song N."/>
            <person name="Li Z."/>
        </authorList>
    </citation>
    <scope>NUCLEOTIDE SEQUENCE</scope>
</reference>
<geneLocation type="chloroplast" evidence="1"/>